<sequence>MKTMSKKRKSQTAYGLFRIPVHQGIQAHCCLRRQSSYPSFIITDQMKNLYCSVPDNWKIGEAQTDE</sequence>
<evidence type="ECO:0000313" key="2">
    <source>
        <dbReference type="Proteomes" id="UP001258017"/>
    </source>
</evidence>
<keyword evidence="2" id="KW-1185">Reference proteome</keyword>
<dbReference type="Proteomes" id="UP001258017">
    <property type="component" value="Unassembled WGS sequence"/>
</dbReference>
<proteinExistence type="predicted"/>
<reference evidence="1" key="2">
    <citation type="journal article" date="2023" name="Commun. Biol.">
        <title>Intrasexual cuticular hydrocarbon dimorphism in a wasp sheds light on hydrocarbon biosynthesis genes in Hymenoptera.</title>
        <authorList>
            <person name="Moris V.C."/>
            <person name="Podsiadlowski L."/>
            <person name="Martin S."/>
            <person name="Oeyen J.P."/>
            <person name="Donath A."/>
            <person name="Petersen M."/>
            <person name="Wilbrandt J."/>
            <person name="Misof B."/>
            <person name="Liedtke D."/>
            <person name="Thamm M."/>
            <person name="Scheiner R."/>
            <person name="Schmitt T."/>
            <person name="Niehuis O."/>
        </authorList>
    </citation>
    <scope>NUCLEOTIDE SEQUENCE</scope>
    <source>
        <strain evidence="1">GBR_01_08_01A</strain>
    </source>
</reference>
<comment type="caution">
    <text evidence="1">The sequence shown here is derived from an EMBL/GenBank/DDBJ whole genome shotgun (WGS) entry which is preliminary data.</text>
</comment>
<dbReference type="AlphaFoldDB" id="A0AAD9VLL2"/>
<dbReference type="EMBL" id="JAIFRP010000539">
    <property type="protein sequence ID" value="KAK2578192.1"/>
    <property type="molecule type" value="Genomic_DNA"/>
</dbReference>
<accession>A0AAD9VLL2</accession>
<evidence type="ECO:0000313" key="1">
    <source>
        <dbReference type="EMBL" id="KAK2578192.1"/>
    </source>
</evidence>
<reference evidence="1" key="1">
    <citation type="submission" date="2021-08" db="EMBL/GenBank/DDBJ databases">
        <authorList>
            <person name="Misof B."/>
            <person name="Oliver O."/>
            <person name="Podsiadlowski L."/>
            <person name="Donath A."/>
            <person name="Peters R."/>
            <person name="Mayer C."/>
            <person name="Rust J."/>
            <person name="Gunkel S."/>
            <person name="Lesny P."/>
            <person name="Martin S."/>
            <person name="Oeyen J.P."/>
            <person name="Petersen M."/>
            <person name="Panagiotis P."/>
            <person name="Wilbrandt J."/>
            <person name="Tanja T."/>
        </authorList>
    </citation>
    <scope>NUCLEOTIDE SEQUENCE</scope>
    <source>
        <strain evidence="1">GBR_01_08_01A</strain>
        <tissue evidence="1">Thorax + abdomen</tissue>
    </source>
</reference>
<name>A0AAD9VLL2_9HYME</name>
<protein>
    <submittedName>
        <fullName evidence="1">Uncharacterized protein</fullName>
    </submittedName>
</protein>
<organism evidence="1 2">
    <name type="scientific">Odynerus spinipes</name>
    <dbReference type="NCBI Taxonomy" id="1348599"/>
    <lineage>
        <taxon>Eukaryota</taxon>
        <taxon>Metazoa</taxon>
        <taxon>Ecdysozoa</taxon>
        <taxon>Arthropoda</taxon>
        <taxon>Hexapoda</taxon>
        <taxon>Insecta</taxon>
        <taxon>Pterygota</taxon>
        <taxon>Neoptera</taxon>
        <taxon>Endopterygota</taxon>
        <taxon>Hymenoptera</taxon>
        <taxon>Apocrita</taxon>
        <taxon>Aculeata</taxon>
        <taxon>Vespoidea</taxon>
        <taxon>Vespidae</taxon>
        <taxon>Eumeninae</taxon>
        <taxon>Odynerus</taxon>
    </lineage>
</organism>
<gene>
    <name evidence="1" type="ORF">KPH14_001381</name>
</gene>